<feature type="region of interest" description="Disordered" evidence="10">
    <location>
        <begin position="476"/>
        <end position="583"/>
    </location>
</feature>
<dbReference type="OrthoDB" id="9795680at2"/>
<evidence type="ECO:0000256" key="5">
    <source>
        <dbReference type="ARBA" id="ARBA00022729"/>
    </source>
</evidence>
<feature type="active site" description="Charge relay system" evidence="9">
    <location>
        <position position="180"/>
    </location>
</feature>
<dbReference type="GO" id="GO:0006508">
    <property type="term" value="P:proteolysis"/>
    <property type="evidence" value="ECO:0007669"/>
    <property type="project" value="UniProtKB-KW"/>
</dbReference>
<accession>A0A376CKZ4</accession>
<keyword evidence="5 11" id="KW-0732">Signal</keyword>
<dbReference type="PROSITE" id="PS00137">
    <property type="entry name" value="SUBTILASE_HIS"/>
    <property type="match status" value="1"/>
</dbReference>
<proteinExistence type="inferred from homology"/>
<feature type="chain" id="PRO_5016714949" evidence="11">
    <location>
        <begin position="31"/>
        <end position="583"/>
    </location>
</feature>
<dbReference type="GO" id="GO:0005576">
    <property type="term" value="C:extracellular region"/>
    <property type="evidence" value="ECO:0007669"/>
    <property type="project" value="UniProtKB-SubCell"/>
</dbReference>
<evidence type="ECO:0000256" key="3">
    <source>
        <dbReference type="ARBA" id="ARBA00022525"/>
    </source>
</evidence>
<dbReference type="PANTHER" id="PTHR43806:SF11">
    <property type="entry name" value="CEREVISIN-RELATED"/>
    <property type="match status" value="1"/>
</dbReference>
<keyword evidence="3" id="KW-0964">Secreted</keyword>
<dbReference type="RefSeq" id="WP_081618001.1">
    <property type="nucleotide sequence ID" value="NZ_UFXQ01000001.1"/>
</dbReference>
<dbReference type="STRING" id="35756.GCA_001044155_00415"/>
<evidence type="ECO:0000256" key="6">
    <source>
        <dbReference type="ARBA" id="ARBA00022801"/>
    </source>
</evidence>
<evidence type="ECO:0000256" key="10">
    <source>
        <dbReference type="SAM" id="MobiDB-lite"/>
    </source>
</evidence>
<dbReference type="PROSITE" id="PS00138">
    <property type="entry name" value="SUBTILASE_SER"/>
    <property type="match status" value="1"/>
</dbReference>
<dbReference type="GO" id="GO:0004252">
    <property type="term" value="F:serine-type endopeptidase activity"/>
    <property type="evidence" value="ECO:0007669"/>
    <property type="project" value="UniProtKB-UniRule"/>
</dbReference>
<dbReference type="SUPFAM" id="SSF52743">
    <property type="entry name" value="Subtilisin-like"/>
    <property type="match status" value="1"/>
</dbReference>
<evidence type="ECO:0000256" key="8">
    <source>
        <dbReference type="ARBA" id="ARBA00023145"/>
    </source>
</evidence>
<keyword evidence="8" id="KW-0865">Zymogen</keyword>
<keyword evidence="14" id="KW-1185">Reference proteome</keyword>
<feature type="active site" description="Charge relay system" evidence="9">
    <location>
        <position position="418"/>
    </location>
</feature>
<comment type="subcellular location">
    <subcellularLocation>
        <location evidence="1">Secreted</location>
    </subcellularLocation>
</comment>
<dbReference type="PROSITE" id="PS51892">
    <property type="entry name" value="SUBTILASE"/>
    <property type="match status" value="1"/>
</dbReference>
<dbReference type="AlphaFoldDB" id="A0A376CKZ4"/>
<dbReference type="InterPro" id="IPR050131">
    <property type="entry name" value="Peptidase_S8_subtilisin-like"/>
</dbReference>
<evidence type="ECO:0000313" key="13">
    <source>
        <dbReference type="EMBL" id="STC69120.1"/>
    </source>
</evidence>
<evidence type="ECO:0000256" key="7">
    <source>
        <dbReference type="ARBA" id="ARBA00022825"/>
    </source>
</evidence>
<dbReference type="InterPro" id="IPR034176">
    <property type="entry name" value="Peptidases_S8_13"/>
</dbReference>
<feature type="domain" description="Peptidase S8/S53" evidence="12">
    <location>
        <begin position="171"/>
        <end position="462"/>
    </location>
</feature>
<dbReference type="EC" id="3.4.21.-" evidence="13"/>
<dbReference type="PRINTS" id="PR00723">
    <property type="entry name" value="SUBTILISIN"/>
</dbReference>
<dbReference type="EMBL" id="UFXQ01000001">
    <property type="protein sequence ID" value="STC69120.1"/>
    <property type="molecule type" value="Genomic_DNA"/>
</dbReference>
<dbReference type="InterPro" id="IPR036852">
    <property type="entry name" value="Peptidase_S8/S53_dom_sf"/>
</dbReference>
<evidence type="ECO:0000313" key="14">
    <source>
        <dbReference type="Proteomes" id="UP000254467"/>
    </source>
</evidence>
<keyword evidence="4 9" id="KW-0645">Protease</keyword>
<dbReference type="InterPro" id="IPR022398">
    <property type="entry name" value="Peptidase_S8_His-AS"/>
</dbReference>
<keyword evidence="7 9" id="KW-0720">Serine protease</keyword>
<gene>
    <name evidence="13" type="primary">bprV</name>
    <name evidence="13" type="ORF">NCTC11862_00900</name>
</gene>
<feature type="signal peptide" evidence="11">
    <location>
        <begin position="1"/>
        <end position="30"/>
    </location>
</feature>
<protein>
    <submittedName>
        <fullName evidence="13">Putative protease</fullName>
        <ecNumber evidence="13">3.4.21.-</ecNumber>
    </submittedName>
</protein>
<keyword evidence="6 9" id="KW-0378">Hydrolase</keyword>
<dbReference type="InterPro" id="IPR000209">
    <property type="entry name" value="Peptidase_S8/S53_dom"/>
</dbReference>
<dbReference type="CDD" id="cd07496">
    <property type="entry name" value="Peptidases_S8_13"/>
    <property type="match status" value="1"/>
</dbReference>
<dbReference type="InterPro" id="IPR023828">
    <property type="entry name" value="Peptidase_S8_Ser-AS"/>
</dbReference>
<dbReference type="Pfam" id="PF00082">
    <property type="entry name" value="Peptidase_S8"/>
    <property type="match status" value="1"/>
</dbReference>
<feature type="active site" description="Charge relay system" evidence="9">
    <location>
        <position position="240"/>
    </location>
</feature>
<dbReference type="Gene3D" id="3.40.50.200">
    <property type="entry name" value="Peptidase S8/S53 domain"/>
    <property type="match status" value="1"/>
</dbReference>
<feature type="compositionally biased region" description="Pro residues" evidence="10">
    <location>
        <begin position="481"/>
        <end position="493"/>
    </location>
</feature>
<name>A0A376CKZ4_9CORY</name>
<evidence type="ECO:0000256" key="2">
    <source>
        <dbReference type="ARBA" id="ARBA00011073"/>
    </source>
</evidence>
<feature type="compositionally biased region" description="Polar residues" evidence="10">
    <location>
        <begin position="560"/>
        <end position="571"/>
    </location>
</feature>
<evidence type="ECO:0000256" key="11">
    <source>
        <dbReference type="SAM" id="SignalP"/>
    </source>
</evidence>
<comment type="similarity">
    <text evidence="2 9">Belongs to the peptidase S8 family.</text>
</comment>
<reference evidence="13 14" key="1">
    <citation type="submission" date="2018-06" db="EMBL/GenBank/DDBJ databases">
        <authorList>
            <consortium name="Pathogen Informatics"/>
            <person name="Doyle S."/>
        </authorList>
    </citation>
    <scope>NUCLEOTIDE SEQUENCE [LARGE SCALE GENOMIC DNA]</scope>
    <source>
        <strain evidence="13 14">NCTC11862</strain>
    </source>
</reference>
<evidence type="ECO:0000256" key="4">
    <source>
        <dbReference type="ARBA" id="ARBA00022670"/>
    </source>
</evidence>
<dbReference type="Proteomes" id="UP000254467">
    <property type="component" value="Unassembled WGS sequence"/>
</dbReference>
<dbReference type="PANTHER" id="PTHR43806">
    <property type="entry name" value="PEPTIDASE S8"/>
    <property type="match status" value="1"/>
</dbReference>
<evidence type="ECO:0000256" key="1">
    <source>
        <dbReference type="ARBA" id="ARBA00004613"/>
    </source>
</evidence>
<organism evidence="13 14">
    <name type="scientific">Corynebacterium pilosum</name>
    <dbReference type="NCBI Taxonomy" id="35756"/>
    <lineage>
        <taxon>Bacteria</taxon>
        <taxon>Bacillati</taxon>
        <taxon>Actinomycetota</taxon>
        <taxon>Actinomycetes</taxon>
        <taxon>Mycobacteriales</taxon>
        <taxon>Corynebacteriaceae</taxon>
        <taxon>Corynebacterium</taxon>
    </lineage>
</organism>
<evidence type="ECO:0000259" key="12">
    <source>
        <dbReference type="Pfam" id="PF00082"/>
    </source>
</evidence>
<sequence>MVDRRGTARAFAVAGVIALGTTMAMPAAHAQDTEGVEDREQSESRLATTELTIDQKQTDRFIVRYKDNSETPQDRQTATNSAGDQVGVDVDEVRSRPDGTVVVSVDKVLEPAESQEFMDQMTATGNVDYIEPDTIMTAFAANDEFYNLQWPFHGPNGGRVEEAWEASPTRGDGVTVAVVDSGYAAHPDLDANVVAGYDFVSDPQAARDGNGRDNNPTDEGDWYAAYQCGNNPHAAVSSWHGTHVAGTIAAQADNGMGVAGVAPNAKVQPLRALAACGGYTSDIADAIMWASGANIQQVPRNNTPAQVINLSLGGNGRCSRTYQSAIDTARQNGATVVVAAGNERQNAANVQPANCEGVITVGASGETGNVASYSNFGDRVDVTAPGGDFQRDRGVLSTLNSGETRQGRPNYAYYQGTSMATPFVSGVIANMLAVDPSLSPDRIERIIKDTARPMNCQYGCGAGLIDGGAAVRSVAGNAPAPVQPAPEPEPVEAPLPNDEQREIGLPVPPEESERDADDDRPRRWTPWDLLGGNPDGEEEAAPAPREAPERRWSPYDLLNGYNQTANQTESEPTARWWKPWTWL</sequence>
<dbReference type="FunFam" id="3.40.50.200:FF:000022">
    <property type="entry name" value="Extracellular protease"/>
    <property type="match status" value="1"/>
</dbReference>
<dbReference type="InterPro" id="IPR015500">
    <property type="entry name" value="Peptidase_S8_subtilisin-rel"/>
</dbReference>
<evidence type="ECO:0000256" key="9">
    <source>
        <dbReference type="PROSITE-ProRule" id="PRU01240"/>
    </source>
</evidence>